<dbReference type="PANTHER" id="PTHR30627:SF24">
    <property type="entry name" value="PENICILLIN-BINDING PROTEIN 4B"/>
    <property type="match status" value="1"/>
</dbReference>
<dbReference type="GO" id="GO:0071972">
    <property type="term" value="F:peptidoglycan L,D-transpeptidase activity"/>
    <property type="evidence" value="ECO:0007669"/>
    <property type="project" value="TreeGrafter"/>
</dbReference>
<protein>
    <submittedName>
        <fullName evidence="3">Penicillin-binding protein 2</fullName>
    </submittedName>
</protein>
<evidence type="ECO:0000313" key="4">
    <source>
        <dbReference type="Proteomes" id="UP000292373"/>
    </source>
</evidence>
<sequence length="478" mass="50023">MNGPIRRVAVVVMLMFLALMLNASYSYVFRTESLSSDPANRRVRDAEFGTDRGDILVGNTPIVTSTPVEDRFGFQRTYNQGRLYAGITGYYSFLYGGSGLERTYSSQLAGTSDVQVLQNIVDAASGRRPQGASLQTTLDARAQQAAAQALGDRPGAVVALDYTTGGVLAMVTSPSFDPNALASHDIAATQTAWQQLNDDPAKPLTNRAVREVYPPGSTFKLVVSAAALESGMTPDTTVASPASLRLPDSTFEMTGDCGGEEVSLRQALQVSCNTAYALLGDQLGADALRRQAEKFGFGSPVMPELNGVPSRFPTDPDRAQTMLSAIGGFDVAASPLQMAMVVAGIANDGVVMEPHVVSQVRGADLNVISTHAPRPLSTAMSGANARALQDMMVSVVENGTGRRAQIPGVRVGGKTGTAVTASAGSGSTRVPYAWFVAFAEDPTVAVAVFVQDAGVDGSEISGGRYAAPVAQAVIEAVR</sequence>
<gene>
    <name evidence="3" type="ORF">ET989_07565</name>
</gene>
<keyword evidence="4" id="KW-1185">Reference proteome</keyword>
<accession>A0A4Q9KEP5</accession>
<dbReference type="PANTHER" id="PTHR30627">
    <property type="entry name" value="PEPTIDOGLYCAN D,D-TRANSPEPTIDASE"/>
    <property type="match status" value="1"/>
</dbReference>
<dbReference type="GO" id="GO:0071555">
    <property type="term" value="P:cell wall organization"/>
    <property type="evidence" value="ECO:0007669"/>
    <property type="project" value="TreeGrafter"/>
</dbReference>
<dbReference type="SUPFAM" id="SSF56601">
    <property type="entry name" value="beta-lactamase/transpeptidase-like"/>
    <property type="match status" value="1"/>
</dbReference>
<dbReference type="Proteomes" id="UP000292373">
    <property type="component" value="Unassembled WGS sequence"/>
</dbReference>
<dbReference type="RefSeq" id="WP_131167932.1">
    <property type="nucleotide sequence ID" value="NZ_SDMQ01000006.1"/>
</dbReference>
<name>A0A4Q9KEP5_9ACTN</name>
<dbReference type="InterPro" id="IPR001460">
    <property type="entry name" value="PCN-bd_Tpept"/>
</dbReference>
<proteinExistence type="predicted"/>
<reference evidence="3 4" key="1">
    <citation type="submission" date="2019-01" db="EMBL/GenBank/DDBJ databases">
        <title>Lactibacter flavus gen. nov., sp. nov., a novel bacterium of the family Propionibacteriaceae isolated from raw milk and dairy products.</title>
        <authorList>
            <person name="Huptas C."/>
            <person name="Wenning M."/>
            <person name="Breitenwieser F."/>
            <person name="Doll E."/>
            <person name="Von Neubeck M."/>
            <person name="Busse H.-J."/>
            <person name="Scherer S."/>
        </authorList>
    </citation>
    <scope>NUCLEOTIDE SEQUENCE [LARGE SCALE GENOMIC DNA]</scope>
    <source>
        <strain evidence="3 4">KCTC 33808</strain>
    </source>
</reference>
<feature type="domain" description="Penicillin binding protein A dimerisation" evidence="2">
    <location>
        <begin position="52"/>
        <end position="133"/>
    </location>
</feature>
<dbReference type="Gene3D" id="3.40.710.10">
    <property type="entry name" value="DD-peptidase/beta-lactamase superfamily"/>
    <property type="match status" value="1"/>
</dbReference>
<dbReference type="GO" id="GO:0008658">
    <property type="term" value="F:penicillin binding"/>
    <property type="evidence" value="ECO:0007669"/>
    <property type="project" value="InterPro"/>
</dbReference>
<dbReference type="AlphaFoldDB" id="A0A4Q9KEP5"/>
<dbReference type="InterPro" id="IPR054120">
    <property type="entry name" value="PBPA_dimer"/>
</dbReference>
<dbReference type="GO" id="GO:0005886">
    <property type="term" value="C:plasma membrane"/>
    <property type="evidence" value="ECO:0007669"/>
    <property type="project" value="TreeGrafter"/>
</dbReference>
<evidence type="ECO:0000259" key="1">
    <source>
        <dbReference type="Pfam" id="PF00905"/>
    </source>
</evidence>
<evidence type="ECO:0000313" key="3">
    <source>
        <dbReference type="EMBL" id="TBT85019.1"/>
    </source>
</evidence>
<dbReference type="OrthoDB" id="9766847at2"/>
<dbReference type="EMBL" id="SDMQ01000006">
    <property type="protein sequence ID" value="TBT85019.1"/>
    <property type="molecule type" value="Genomic_DNA"/>
</dbReference>
<dbReference type="InterPro" id="IPR050515">
    <property type="entry name" value="Beta-lactam/transpept"/>
</dbReference>
<feature type="domain" description="Penicillin-binding protein transpeptidase" evidence="1">
    <location>
        <begin position="155"/>
        <end position="475"/>
    </location>
</feature>
<dbReference type="Pfam" id="PF21922">
    <property type="entry name" value="PBP_dimer_2"/>
    <property type="match status" value="1"/>
</dbReference>
<dbReference type="Gene3D" id="3.90.1310.10">
    <property type="entry name" value="Penicillin-binding protein 2a (Domain 2)"/>
    <property type="match status" value="1"/>
</dbReference>
<comment type="caution">
    <text evidence="3">The sequence shown here is derived from an EMBL/GenBank/DDBJ whole genome shotgun (WGS) entry which is preliminary data.</text>
</comment>
<dbReference type="InterPro" id="IPR012338">
    <property type="entry name" value="Beta-lactam/transpept-like"/>
</dbReference>
<dbReference type="Pfam" id="PF00905">
    <property type="entry name" value="Transpeptidase"/>
    <property type="match status" value="1"/>
</dbReference>
<organism evidence="3 4">
    <name type="scientific">Propioniciclava sinopodophylli</name>
    <dbReference type="NCBI Taxonomy" id="1837344"/>
    <lineage>
        <taxon>Bacteria</taxon>
        <taxon>Bacillati</taxon>
        <taxon>Actinomycetota</taxon>
        <taxon>Actinomycetes</taxon>
        <taxon>Propionibacteriales</taxon>
        <taxon>Propionibacteriaceae</taxon>
        <taxon>Propioniciclava</taxon>
    </lineage>
</organism>
<evidence type="ECO:0000259" key="2">
    <source>
        <dbReference type="Pfam" id="PF21922"/>
    </source>
</evidence>